<dbReference type="InterPro" id="IPR016444">
    <property type="entry name" value="Synaptobrevin/VAMP"/>
</dbReference>
<dbReference type="PROSITE" id="PS50892">
    <property type="entry name" value="V_SNARE"/>
    <property type="match status" value="1"/>
</dbReference>
<dbReference type="InterPro" id="IPR042855">
    <property type="entry name" value="V_SNARE_CC"/>
</dbReference>
<feature type="transmembrane region" description="Helical" evidence="3">
    <location>
        <begin position="93"/>
        <end position="114"/>
    </location>
</feature>
<dbReference type="PIRSF" id="PIRSF005409">
    <property type="entry name" value="Synaptobrevin_euk"/>
    <property type="match status" value="1"/>
</dbReference>
<dbReference type="PRINTS" id="PR00219">
    <property type="entry name" value="SYNAPTOBREVN"/>
</dbReference>
<dbReference type="EMBL" id="JAUEPN010000002">
    <property type="protein sequence ID" value="KAK3298591.1"/>
    <property type="molecule type" value="Genomic_DNA"/>
</dbReference>
<evidence type="ECO:0000256" key="1">
    <source>
        <dbReference type="PROSITE-ProRule" id="PRU00290"/>
    </source>
</evidence>
<dbReference type="GO" id="GO:0016020">
    <property type="term" value="C:membrane"/>
    <property type="evidence" value="ECO:0007669"/>
    <property type="project" value="InterPro"/>
</dbReference>
<keyword evidence="3" id="KW-0472">Membrane</keyword>
<dbReference type="AlphaFoldDB" id="A0AAE0LUU4"/>
<evidence type="ECO:0000259" key="4">
    <source>
        <dbReference type="PROSITE" id="PS50892"/>
    </source>
</evidence>
<evidence type="ECO:0000313" key="5">
    <source>
        <dbReference type="EMBL" id="KAK3298591.1"/>
    </source>
</evidence>
<evidence type="ECO:0000256" key="3">
    <source>
        <dbReference type="SAM" id="Phobius"/>
    </source>
</evidence>
<dbReference type="GeneID" id="87845708"/>
<accession>A0AAE0LUU4</accession>
<dbReference type="InterPro" id="IPR001388">
    <property type="entry name" value="Synaptobrevin-like"/>
</dbReference>
<gene>
    <name evidence="5" type="ORF">B0H64DRAFT_78823</name>
</gene>
<dbReference type="PANTHER" id="PTHR45701">
    <property type="entry name" value="SYNAPTOBREVIN FAMILY MEMBER"/>
    <property type="match status" value="1"/>
</dbReference>
<sequence>MASGAYDPFQPKGQGSQGAPDAPGGPNHGVNDIQRDIDDVIQVARENIMKVDDRGDRLTTLRDKSDGLQTEARHFNDRAGKVRRKMWWKDMKMRIWIGVGIIVLLAIIIIPAVVTTRGN</sequence>
<organism evidence="5 6">
    <name type="scientific">Chaetomium fimeti</name>
    <dbReference type="NCBI Taxonomy" id="1854472"/>
    <lineage>
        <taxon>Eukaryota</taxon>
        <taxon>Fungi</taxon>
        <taxon>Dikarya</taxon>
        <taxon>Ascomycota</taxon>
        <taxon>Pezizomycotina</taxon>
        <taxon>Sordariomycetes</taxon>
        <taxon>Sordariomycetidae</taxon>
        <taxon>Sordariales</taxon>
        <taxon>Chaetomiaceae</taxon>
        <taxon>Chaetomium</taxon>
    </lineage>
</organism>
<keyword evidence="1" id="KW-0175">Coiled coil</keyword>
<dbReference type="GO" id="GO:0016192">
    <property type="term" value="P:vesicle-mediated transport"/>
    <property type="evidence" value="ECO:0007669"/>
    <property type="project" value="InterPro"/>
</dbReference>
<reference evidence="5" key="2">
    <citation type="submission" date="2023-06" db="EMBL/GenBank/DDBJ databases">
        <authorList>
            <consortium name="Lawrence Berkeley National Laboratory"/>
            <person name="Haridas S."/>
            <person name="Hensen N."/>
            <person name="Bonometti L."/>
            <person name="Westerberg I."/>
            <person name="Brannstrom I.O."/>
            <person name="Guillou S."/>
            <person name="Cros-Aarteil S."/>
            <person name="Calhoun S."/>
            <person name="Kuo A."/>
            <person name="Mondo S."/>
            <person name="Pangilinan J."/>
            <person name="Riley R."/>
            <person name="Labutti K."/>
            <person name="Andreopoulos B."/>
            <person name="Lipzen A."/>
            <person name="Chen C."/>
            <person name="Yanf M."/>
            <person name="Daum C."/>
            <person name="Ng V."/>
            <person name="Clum A."/>
            <person name="Steindorff A."/>
            <person name="Ohm R."/>
            <person name="Martin F."/>
            <person name="Silar P."/>
            <person name="Natvig D."/>
            <person name="Lalanne C."/>
            <person name="Gautier V."/>
            <person name="Ament-Velasquez S.L."/>
            <person name="Kruys A."/>
            <person name="Hutchinson M.I."/>
            <person name="Powell A.J."/>
            <person name="Barry K."/>
            <person name="Miller A.N."/>
            <person name="Grigoriev I.V."/>
            <person name="Debuchy R."/>
            <person name="Gladieux P."/>
            <person name="Thoren M.H."/>
            <person name="Johannesson H."/>
        </authorList>
    </citation>
    <scope>NUCLEOTIDE SEQUENCE</scope>
    <source>
        <strain evidence="5">CBS 168.71</strain>
    </source>
</reference>
<dbReference type="Pfam" id="PF00957">
    <property type="entry name" value="Synaptobrevin"/>
    <property type="match status" value="1"/>
</dbReference>
<dbReference type="SUPFAM" id="SSF58038">
    <property type="entry name" value="SNARE fusion complex"/>
    <property type="match status" value="1"/>
</dbReference>
<keyword evidence="3" id="KW-1133">Transmembrane helix</keyword>
<protein>
    <submittedName>
        <fullName evidence="5">Synaptobrevin-domain-containing protein</fullName>
    </submittedName>
</protein>
<feature type="domain" description="V-SNARE coiled-coil homology" evidence="4">
    <location>
        <begin position="29"/>
        <end position="89"/>
    </location>
</feature>
<name>A0AAE0LUU4_9PEZI</name>
<evidence type="ECO:0000313" key="6">
    <source>
        <dbReference type="Proteomes" id="UP001278766"/>
    </source>
</evidence>
<keyword evidence="3" id="KW-0812">Transmembrane</keyword>
<comment type="caution">
    <text evidence="5">The sequence shown here is derived from an EMBL/GenBank/DDBJ whole genome shotgun (WGS) entry which is preliminary data.</text>
</comment>
<evidence type="ECO:0000256" key="2">
    <source>
        <dbReference type="SAM" id="MobiDB-lite"/>
    </source>
</evidence>
<dbReference type="Gene3D" id="1.20.5.110">
    <property type="match status" value="1"/>
</dbReference>
<dbReference type="Proteomes" id="UP001278766">
    <property type="component" value="Unassembled WGS sequence"/>
</dbReference>
<feature type="region of interest" description="Disordered" evidence="2">
    <location>
        <begin position="1"/>
        <end position="35"/>
    </location>
</feature>
<reference evidence="5" key="1">
    <citation type="journal article" date="2023" name="Mol. Phylogenet. Evol.">
        <title>Genome-scale phylogeny and comparative genomics of the fungal order Sordariales.</title>
        <authorList>
            <person name="Hensen N."/>
            <person name="Bonometti L."/>
            <person name="Westerberg I."/>
            <person name="Brannstrom I.O."/>
            <person name="Guillou S."/>
            <person name="Cros-Aarteil S."/>
            <person name="Calhoun S."/>
            <person name="Haridas S."/>
            <person name="Kuo A."/>
            <person name="Mondo S."/>
            <person name="Pangilinan J."/>
            <person name="Riley R."/>
            <person name="LaButti K."/>
            <person name="Andreopoulos B."/>
            <person name="Lipzen A."/>
            <person name="Chen C."/>
            <person name="Yan M."/>
            <person name="Daum C."/>
            <person name="Ng V."/>
            <person name="Clum A."/>
            <person name="Steindorff A."/>
            <person name="Ohm R.A."/>
            <person name="Martin F."/>
            <person name="Silar P."/>
            <person name="Natvig D.O."/>
            <person name="Lalanne C."/>
            <person name="Gautier V."/>
            <person name="Ament-Velasquez S.L."/>
            <person name="Kruys A."/>
            <person name="Hutchinson M.I."/>
            <person name="Powell A.J."/>
            <person name="Barry K."/>
            <person name="Miller A.N."/>
            <person name="Grigoriev I.V."/>
            <person name="Debuchy R."/>
            <person name="Gladieux P."/>
            <person name="Hiltunen Thoren M."/>
            <person name="Johannesson H."/>
        </authorList>
    </citation>
    <scope>NUCLEOTIDE SEQUENCE</scope>
    <source>
        <strain evidence="5">CBS 168.71</strain>
    </source>
</reference>
<dbReference type="RefSeq" id="XP_062662105.1">
    <property type="nucleotide sequence ID" value="XM_062808760.1"/>
</dbReference>
<keyword evidence="6" id="KW-1185">Reference proteome</keyword>
<proteinExistence type="predicted"/>